<organism evidence="9 10">
    <name type="scientific">Streptomyces lacrimifluminis</name>
    <dbReference type="NCBI Taxonomy" id="1500077"/>
    <lineage>
        <taxon>Bacteria</taxon>
        <taxon>Bacillati</taxon>
        <taxon>Actinomycetota</taxon>
        <taxon>Actinomycetes</taxon>
        <taxon>Kitasatosporales</taxon>
        <taxon>Streptomycetaceae</taxon>
        <taxon>Streptomyces</taxon>
    </lineage>
</organism>
<evidence type="ECO:0000256" key="4">
    <source>
        <dbReference type="ARBA" id="ARBA00022741"/>
    </source>
</evidence>
<keyword evidence="4 7" id="KW-0547">Nucleotide-binding</keyword>
<evidence type="ECO:0000256" key="7">
    <source>
        <dbReference type="PROSITE-ProRule" id="PRU10141"/>
    </source>
</evidence>
<dbReference type="PROSITE" id="PS00107">
    <property type="entry name" value="PROTEIN_KINASE_ATP"/>
    <property type="match status" value="1"/>
</dbReference>
<evidence type="ECO:0000259" key="8">
    <source>
        <dbReference type="PROSITE" id="PS50011"/>
    </source>
</evidence>
<keyword evidence="3" id="KW-0808">Transferase</keyword>
<dbReference type="EC" id="2.7.11.1" evidence="1"/>
<evidence type="ECO:0000256" key="3">
    <source>
        <dbReference type="ARBA" id="ARBA00022679"/>
    </source>
</evidence>
<name>A0A917KM74_9ACTN</name>
<dbReference type="InterPro" id="IPR000719">
    <property type="entry name" value="Prot_kinase_dom"/>
</dbReference>
<evidence type="ECO:0000256" key="5">
    <source>
        <dbReference type="ARBA" id="ARBA00022777"/>
    </source>
</evidence>
<dbReference type="GO" id="GO:0004674">
    <property type="term" value="F:protein serine/threonine kinase activity"/>
    <property type="evidence" value="ECO:0007669"/>
    <property type="project" value="UniProtKB-KW"/>
</dbReference>
<dbReference type="InterPro" id="IPR011009">
    <property type="entry name" value="Kinase-like_dom_sf"/>
</dbReference>
<dbReference type="Gene3D" id="3.30.200.20">
    <property type="entry name" value="Phosphorylase Kinase, domain 1"/>
    <property type="match status" value="1"/>
</dbReference>
<keyword evidence="2" id="KW-0723">Serine/threonine-protein kinase</keyword>
<dbReference type="InterPro" id="IPR017441">
    <property type="entry name" value="Protein_kinase_ATP_BS"/>
</dbReference>
<reference evidence="9" key="1">
    <citation type="journal article" date="2014" name="Int. J. Syst. Evol. Microbiol.">
        <title>Complete genome sequence of Corynebacterium casei LMG S-19264T (=DSM 44701T), isolated from a smear-ripened cheese.</title>
        <authorList>
            <consortium name="US DOE Joint Genome Institute (JGI-PGF)"/>
            <person name="Walter F."/>
            <person name="Albersmeier A."/>
            <person name="Kalinowski J."/>
            <person name="Ruckert C."/>
        </authorList>
    </citation>
    <scope>NUCLEOTIDE SEQUENCE</scope>
    <source>
        <strain evidence="9">CGMCC 4.7272</strain>
    </source>
</reference>
<dbReference type="EMBL" id="BMMU01000004">
    <property type="protein sequence ID" value="GGJ20213.1"/>
    <property type="molecule type" value="Genomic_DNA"/>
</dbReference>
<dbReference type="PANTHER" id="PTHR43289">
    <property type="entry name" value="MITOGEN-ACTIVATED PROTEIN KINASE KINASE KINASE 20-RELATED"/>
    <property type="match status" value="1"/>
</dbReference>
<dbReference type="Gene3D" id="1.10.510.10">
    <property type="entry name" value="Transferase(Phosphotransferase) domain 1"/>
    <property type="match status" value="1"/>
</dbReference>
<dbReference type="PANTHER" id="PTHR43289:SF6">
    <property type="entry name" value="SERINE_THREONINE-PROTEIN KINASE NEKL-3"/>
    <property type="match status" value="1"/>
</dbReference>
<evidence type="ECO:0000256" key="6">
    <source>
        <dbReference type="ARBA" id="ARBA00022840"/>
    </source>
</evidence>
<dbReference type="GO" id="GO:0005524">
    <property type="term" value="F:ATP binding"/>
    <property type="evidence" value="ECO:0007669"/>
    <property type="project" value="UniProtKB-UniRule"/>
</dbReference>
<keyword evidence="5" id="KW-0418">Kinase</keyword>
<reference evidence="9" key="2">
    <citation type="submission" date="2020-09" db="EMBL/GenBank/DDBJ databases">
        <authorList>
            <person name="Sun Q."/>
            <person name="Zhou Y."/>
        </authorList>
    </citation>
    <scope>NUCLEOTIDE SEQUENCE</scope>
    <source>
        <strain evidence="9">CGMCC 4.7272</strain>
    </source>
</reference>
<gene>
    <name evidence="9" type="ORF">GCM10012282_15740</name>
</gene>
<dbReference type="CDD" id="cd14014">
    <property type="entry name" value="STKc_PknB_like"/>
    <property type="match status" value="1"/>
</dbReference>
<keyword evidence="10" id="KW-1185">Reference proteome</keyword>
<protein>
    <recommendedName>
        <fullName evidence="1">non-specific serine/threonine protein kinase</fullName>
        <ecNumber evidence="1">2.7.11.1</ecNumber>
    </recommendedName>
</protein>
<evidence type="ECO:0000313" key="9">
    <source>
        <dbReference type="EMBL" id="GGJ20213.1"/>
    </source>
</evidence>
<dbReference type="RefSeq" id="WP_189146541.1">
    <property type="nucleotide sequence ID" value="NZ_BAABER010000001.1"/>
</dbReference>
<dbReference type="Proteomes" id="UP000625682">
    <property type="component" value="Unassembled WGS sequence"/>
</dbReference>
<accession>A0A917KM74</accession>
<feature type="binding site" evidence="7">
    <location>
        <position position="46"/>
    </location>
    <ligand>
        <name>ATP</name>
        <dbReference type="ChEBI" id="CHEBI:30616"/>
    </ligand>
</feature>
<dbReference type="PROSITE" id="PS50011">
    <property type="entry name" value="PROTEIN_KINASE_DOM"/>
    <property type="match status" value="1"/>
</dbReference>
<proteinExistence type="predicted"/>
<keyword evidence="6 7" id="KW-0067">ATP-binding</keyword>
<dbReference type="Pfam" id="PF00069">
    <property type="entry name" value="Pkinase"/>
    <property type="match status" value="1"/>
</dbReference>
<dbReference type="SMART" id="SM00220">
    <property type="entry name" value="S_TKc"/>
    <property type="match status" value="1"/>
</dbReference>
<evidence type="ECO:0000313" key="10">
    <source>
        <dbReference type="Proteomes" id="UP000625682"/>
    </source>
</evidence>
<feature type="domain" description="Protein kinase" evidence="8">
    <location>
        <begin position="17"/>
        <end position="281"/>
    </location>
</feature>
<dbReference type="AlphaFoldDB" id="A0A917KM74"/>
<dbReference type="SUPFAM" id="SSF56112">
    <property type="entry name" value="Protein kinase-like (PK-like)"/>
    <property type="match status" value="1"/>
</dbReference>
<sequence length="352" mass="38327">MSALPAAQTGDRIDGRYRVLGHLGNGSNGQVFRVADDHLGNEVALKLLTPKQNEPATWDEAQVLELLRSPYLLPVLNADLVDDTDIRYITTPVITGGDLEDVADGFGVDALSAVRWGEHLGYGLDRMHREGLLHRDVKPGNAYLDDNGHVLLGDLGMAAAMDADGKTSATGSYATVAPEVVSPEDPGCSIATDIYSLAATVFYLLTGHYPTGPRSMKNEERRQKILSEEFLDLRSIAPHVSLSVVRTIGQALSLDPAQRPKSAQDFANQLASCSHYPRPWRRIDPHQGHEACFLGSATKTALGVEVCAVREKSGKFAVQVQLSTGRRGRQHEKSDLTPSQLLTELRKTMKKL</sequence>
<comment type="caution">
    <text evidence="9">The sequence shown here is derived from an EMBL/GenBank/DDBJ whole genome shotgun (WGS) entry which is preliminary data.</text>
</comment>
<evidence type="ECO:0000256" key="2">
    <source>
        <dbReference type="ARBA" id="ARBA00022527"/>
    </source>
</evidence>
<evidence type="ECO:0000256" key="1">
    <source>
        <dbReference type="ARBA" id="ARBA00012513"/>
    </source>
</evidence>